<evidence type="ECO:0000313" key="3">
    <source>
        <dbReference type="Proteomes" id="UP000190539"/>
    </source>
</evidence>
<evidence type="ECO:0000313" key="2">
    <source>
        <dbReference type="EMBL" id="OON72120.1"/>
    </source>
</evidence>
<protein>
    <submittedName>
        <fullName evidence="2">GNAT family N-acetyltransferase</fullName>
    </submittedName>
</protein>
<accession>A0A1V4A175</accession>
<comment type="caution">
    <text evidence="2">The sequence shown here is derived from an EMBL/GenBank/DDBJ whole genome shotgun (WGS) entry which is preliminary data.</text>
</comment>
<sequence>MEPVTLVTERLLLRTVGPGDAAAVYAACQDPDIQRWTTIPSPYLREHAEGFTSAIVPAGWREGTAFNFGVFERLPQDGLPDVLGPSDRGEGPLVAMLGIMPRPMGTGEIGFWAVREYRRRGYVAEATRALTHWAFTELGVGRAEWRAEVGNEASRAVAERVGFTIEGVLRAGIIHRGEHRDCVIGSLLPSDVGVPASVPYRSASPTAY</sequence>
<proteinExistence type="predicted"/>
<organism evidence="2 3">
    <name type="scientific">Streptomyces tsukubensis</name>
    <dbReference type="NCBI Taxonomy" id="83656"/>
    <lineage>
        <taxon>Bacteria</taxon>
        <taxon>Bacillati</taxon>
        <taxon>Actinomycetota</taxon>
        <taxon>Actinomycetes</taxon>
        <taxon>Kitasatosporales</taxon>
        <taxon>Streptomycetaceae</taxon>
        <taxon>Streptomyces</taxon>
    </lineage>
</organism>
<dbReference type="Proteomes" id="UP000190539">
    <property type="component" value="Unassembled WGS sequence"/>
</dbReference>
<dbReference type="SUPFAM" id="SSF55729">
    <property type="entry name" value="Acyl-CoA N-acyltransferases (Nat)"/>
    <property type="match status" value="1"/>
</dbReference>
<dbReference type="Pfam" id="PF13302">
    <property type="entry name" value="Acetyltransf_3"/>
    <property type="match status" value="1"/>
</dbReference>
<dbReference type="InterPro" id="IPR000182">
    <property type="entry name" value="GNAT_dom"/>
</dbReference>
<name>A0A1V4A175_9ACTN</name>
<dbReference type="GO" id="GO:0008999">
    <property type="term" value="F:protein-N-terminal-alanine acetyltransferase activity"/>
    <property type="evidence" value="ECO:0007669"/>
    <property type="project" value="TreeGrafter"/>
</dbReference>
<reference evidence="2 3" key="1">
    <citation type="submission" date="2017-02" db="EMBL/GenBank/DDBJ databases">
        <title>Draft Genome Sequence of Streptomyces tsukubaensis F601, a Producer of the immunosuppressant tacrolimus FK506.</title>
        <authorList>
            <person name="Zong G."/>
            <person name="Zhong C."/>
            <person name="Fu J."/>
            <person name="Qin R."/>
            <person name="Cao G."/>
        </authorList>
    </citation>
    <scope>NUCLEOTIDE SEQUENCE [LARGE SCALE GENOMIC DNA]</scope>
    <source>
        <strain evidence="2 3">F601</strain>
    </source>
</reference>
<keyword evidence="2" id="KW-0808">Transferase</keyword>
<dbReference type="Gene3D" id="3.40.630.30">
    <property type="match status" value="1"/>
</dbReference>
<dbReference type="RefSeq" id="WP_077973783.1">
    <property type="nucleotide sequence ID" value="NZ_CP045178.1"/>
</dbReference>
<dbReference type="InterPro" id="IPR016181">
    <property type="entry name" value="Acyl_CoA_acyltransferase"/>
</dbReference>
<feature type="domain" description="N-acetyltransferase" evidence="1">
    <location>
        <begin position="11"/>
        <end position="189"/>
    </location>
</feature>
<dbReference type="STRING" id="83656.B1H18_31050"/>
<dbReference type="GO" id="GO:0005737">
    <property type="term" value="C:cytoplasm"/>
    <property type="evidence" value="ECO:0007669"/>
    <property type="project" value="TreeGrafter"/>
</dbReference>
<dbReference type="OrthoDB" id="9795188at2"/>
<dbReference type="AlphaFoldDB" id="A0A1V4A175"/>
<dbReference type="GO" id="GO:1990189">
    <property type="term" value="F:protein N-terminal-serine acetyltransferase activity"/>
    <property type="evidence" value="ECO:0007669"/>
    <property type="project" value="TreeGrafter"/>
</dbReference>
<keyword evidence="3" id="KW-1185">Reference proteome</keyword>
<evidence type="ECO:0000259" key="1">
    <source>
        <dbReference type="PROSITE" id="PS51186"/>
    </source>
</evidence>
<gene>
    <name evidence="2" type="ORF">B1H18_31050</name>
</gene>
<dbReference type="PANTHER" id="PTHR43441">
    <property type="entry name" value="RIBOSOMAL-PROTEIN-SERINE ACETYLTRANSFERASE"/>
    <property type="match status" value="1"/>
</dbReference>
<dbReference type="EMBL" id="MVFC01000042">
    <property type="protein sequence ID" value="OON72120.1"/>
    <property type="molecule type" value="Genomic_DNA"/>
</dbReference>
<dbReference type="InterPro" id="IPR051908">
    <property type="entry name" value="Ribosomal_N-acetyltransferase"/>
</dbReference>
<dbReference type="PROSITE" id="PS51186">
    <property type="entry name" value="GNAT"/>
    <property type="match status" value="1"/>
</dbReference>
<dbReference type="PANTHER" id="PTHR43441:SF10">
    <property type="entry name" value="ACETYLTRANSFERASE"/>
    <property type="match status" value="1"/>
</dbReference>